<dbReference type="Proteomes" id="UP000229385">
    <property type="component" value="Unassembled WGS sequence"/>
</dbReference>
<proteinExistence type="predicted"/>
<gene>
    <name evidence="1" type="ORF">CO174_00565</name>
</gene>
<evidence type="ECO:0000313" key="1">
    <source>
        <dbReference type="EMBL" id="PJA46219.1"/>
    </source>
</evidence>
<accession>A0A2M7XEB6</accession>
<evidence type="ECO:0008006" key="3">
    <source>
        <dbReference type="Google" id="ProtNLM"/>
    </source>
</evidence>
<sequence>MKKHLVIMTISALLVLLIGGFFAVRIALESVSVMAGDSSEDAQESQAEEVAQTIDVEEYLQRMRTLAHVLEEESLEDPSVEENPPVLLWPVTDAPIPNPGALLPFKRIVAYYGNFYSTRMGILGEYSRDEVLRRLNEAVLDWEEADPSTPVMPAIDYIAVTAQASPGGDGLYRFRMPEEHIERAIDMADEIGGIVILEVQAGLANLMDEVEHLEPYLSLPQVHLAIDPEFAMKYRQPPGTAVGTVDASELNTIAEYLAELVQTHDLPPKILVVHRYTQSMVTNSDQITPLADVQVVMDMDGWGTPGQKIATYKAYIQEEPVQFTGFKVFYKNDVRYTGSYLMSPEQILQLLPKPIFIQYQ</sequence>
<protein>
    <recommendedName>
        <fullName evidence="3">Lipoprotein</fullName>
    </recommendedName>
</protein>
<evidence type="ECO:0000313" key="2">
    <source>
        <dbReference type="Proteomes" id="UP000229385"/>
    </source>
</evidence>
<dbReference type="EMBL" id="PFWU01000006">
    <property type="protein sequence ID" value="PJA46219.1"/>
    <property type="molecule type" value="Genomic_DNA"/>
</dbReference>
<reference evidence="2" key="1">
    <citation type="submission" date="2017-09" db="EMBL/GenBank/DDBJ databases">
        <title>Depth-based differentiation of microbial function through sediment-hosted aquifers and enrichment of novel symbionts in the deep terrestrial subsurface.</title>
        <authorList>
            <person name="Probst A.J."/>
            <person name="Ladd B."/>
            <person name="Jarett J.K."/>
            <person name="Geller-Mcgrath D.E."/>
            <person name="Sieber C.M.K."/>
            <person name="Emerson J.B."/>
            <person name="Anantharaman K."/>
            <person name="Thomas B.C."/>
            <person name="Malmstrom R."/>
            <person name="Stieglmeier M."/>
            <person name="Klingl A."/>
            <person name="Woyke T."/>
            <person name="Ryan C.M."/>
            <person name="Banfield J.F."/>
        </authorList>
    </citation>
    <scope>NUCLEOTIDE SEQUENCE [LARGE SCALE GENOMIC DNA]</scope>
</reference>
<name>A0A2M7XEB6_9BACT</name>
<dbReference type="AlphaFoldDB" id="A0A2M7XEB6"/>
<comment type="caution">
    <text evidence="1">The sequence shown here is derived from an EMBL/GenBank/DDBJ whole genome shotgun (WGS) entry which is preliminary data.</text>
</comment>
<organism evidence="1 2">
    <name type="scientific">Candidatus Uhrbacteria bacterium CG_4_9_14_3_um_filter_50_9</name>
    <dbReference type="NCBI Taxonomy" id="1975035"/>
    <lineage>
        <taxon>Bacteria</taxon>
        <taxon>Candidatus Uhriibacteriota</taxon>
    </lineage>
</organism>